<accession>D8QGV9</accession>
<evidence type="ECO:0000313" key="2">
    <source>
        <dbReference type="EMBL" id="EFI92831.1"/>
    </source>
</evidence>
<dbReference type="OrthoDB" id="3063535at2759"/>
<evidence type="ECO:0000256" key="1">
    <source>
        <dbReference type="SAM" id="MobiDB-lite"/>
    </source>
</evidence>
<dbReference type="VEuPathDB" id="FungiDB:SCHCODRAFT_02640229"/>
<gene>
    <name evidence="2" type="ORF">SCHCODRAFT_113104</name>
</gene>
<dbReference type="Proteomes" id="UP000007431">
    <property type="component" value="Unassembled WGS sequence"/>
</dbReference>
<feature type="non-terminal residue" evidence="2">
    <location>
        <position position="270"/>
    </location>
</feature>
<feature type="compositionally biased region" description="Acidic residues" evidence="1">
    <location>
        <begin position="178"/>
        <end position="187"/>
    </location>
</feature>
<keyword evidence="3" id="KW-1185">Reference proteome</keyword>
<dbReference type="HOGENOM" id="CLU_1031164_0_0_1"/>
<dbReference type="InParanoid" id="D8QGV9"/>
<proteinExistence type="predicted"/>
<feature type="region of interest" description="Disordered" evidence="1">
    <location>
        <begin position="103"/>
        <end position="242"/>
    </location>
</feature>
<dbReference type="AlphaFoldDB" id="D8QGV9"/>
<evidence type="ECO:0000313" key="3">
    <source>
        <dbReference type="Proteomes" id="UP000007431"/>
    </source>
</evidence>
<organism evidence="3">
    <name type="scientific">Schizophyllum commune (strain H4-8 / FGSC 9210)</name>
    <name type="common">Split gill fungus</name>
    <dbReference type="NCBI Taxonomy" id="578458"/>
    <lineage>
        <taxon>Eukaryota</taxon>
        <taxon>Fungi</taxon>
        <taxon>Dikarya</taxon>
        <taxon>Basidiomycota</taxon>
        <taxon>Agaricomycotina</taxon>
        <taxon>Agaricomycetes</taxon>
        <taxon>Agaricomycetidae</taxon>
        <taxon>Agaricales</taxon>
        <taxon>Schizophyllaceae</taxon>
        <taxon>Schizophyllum</taxon>
    </lineage>
</organism>
<name>D8QGV9_SCHCM</name>
<dbReference type="KEGG" id="scm:SCHCO_02640229"/>
<protein>
    <submittedName>
        <fullName evidence="2">Uncharacterized protein</fullName>
    </submittedName>
</protein>
<sequence length="270" mass="29816">MSSVPRKMERSSDGSTRIVCKLPGCKKPSWPNDRELETARTYHHQRYHQESARIVYQGRSVEIRRDPATGKFPCPCGAPQHARRMAINIRTLCKARVHPPPDTLAAGEAGTDDEGFGSRRGLWSHSSAAGGPRKHASESDAEADATARRTRSAASSSASSRQPAPLPRKRHRGSPDVIELDSDDDQEGTVLVKRMPASPKRVKREPAASPDAEEQPDAGEPEHDITPAAEDAAPERQEREVERALTLEEKFERNKALEQKLHEASLLFLS</sequence>
<reference evidence="2 3" key="1">
    <citation type="journal article" date="2010" name="Nat. Biotechnol.">
        <title>Genome sequence of the model mushroom Schizophyllum commune.</title>
        <authorList>
            <person name="Ohm R.A."/>
            <person name="de Jong J.F."/>
            <person name="Lugones L.G."/>
            <person name="Aerts A."/>
            <person name="Kothe E."/>
            <person name="Stajich J.E."/>
            <person name="de Vries R.P."/>
            <person name="Record E."/>
            <person name="Levasseur A."/>
            <person name="Baker S.E."/>
            <person name="Bartholomew K.A."/>
            <person name="Coutinho P.M."/>
            <person name="Erdmann S."/>
            <person name="Fowler T.J."/>
            <person name="Gathman A.C."/>
            <person name="Lombard V."/>
            <person name="Henrissat B."/>
            <person name="Knabe N."/>
            <person name="Kuees U."/>
            <person name="Lilly W.W."/>
            <person name="Lindquist E."/>
            <person name="Lucas S."/>
            <person name="Magnuson J.K."/>
            <person name="Piumi F."/>
            <person name="Raudaskoski M."/>
            <person name="Salamov A."/>
            <person name="Schmutz J."/>
            <person name="Schwarze F.W.M.R."/>
            <person name="vanKuyk P.A."/>
            <person name="Horton J.S."/>
            <person name="Grigoriev I.V."/>
            <person name="Woesten H.A.B."/>
        </authorList>
    </citation>
    <scope>NUCLEOTIDE SEQUENCE [LARGE SCALE GENOMIC DNA]</scope>
    <source>
        <strain evidence="3">H4-8 / FGSC 9210</strain>
    </source>
</reference>
<dbReference type="GeneID" id="9597241"/>
<dbReference type="EMBL" id="GL377312">
    <property type="protein sequence ID" value="EFI92831.1"/>
    <property type="molecule type" value="Genomic_DNA"/>
</dbReference>
<feature type="compositionally biased region" description="Low complexity" evidence="1">
    <location>
        <begin position="152"/>
        <end position="161"/>
    </location>
</feature>
<feature type="compositionally biased region" description="Basic and acidic residues" evidence="1">
    <location>
        <begin position="233"/>
        <end position="242"/>
    </location>
</feature>